<dbReference type="EMBL" id="BNEC01000003">
    <property type="protein sequence ID" value="GHI67629.1"/>
    <property type="molecule type" value="Genomic_DNA"/>
</dbReference>
<organism evidence="2 3">
    <name type="scientific">Streptomyces nojiriensis</name>
    <dbReference type="NCBI Taxonomy" id="66374"/>
    <lineage>
        <taxon>Bacteria</taxon>
        <taxon>Bacillati</taxon>
        <taxon>Actinomycetota</taxon>
        <taxon>Actinomycetes</taxon>
        <taxon>Kitasatosporales</taxon>
        <taxon>Streptomycetaceae</taxon>
        <taxon>Streptomyces</taxon>
    </lineage>
</organism>
<reference evidence="3" key="1">
    <citation type="submission" date="2023-07" db="EMBL/GenBank/DDBJ databases">
        <title>Whole genome shotgun sequence of Streptomyces nojiriensis NBRC 13794.</title>
        <authorList>
            <person name="Komaki H."/>
            <person name="Tamura T."/>
        </authorList>
    </citation>
    <scope>NUCLEOTIDE SEQUENCE [LARGE SCALE GENOMIC DNA]</scope>
    <source>
        <strain evidence="3">NBRC 13794</strain>
    </source>
</reference>
<comment type="caution">
    <text evidence="2">The sequence shown here is derived from an EMBL/GenBank/DDBJ whole genome shotgun (WGS) entry which is preliminary data.</text>
</comment>
<sequence>MRTVVSFEYQGQQTFLKIDAATVEIANMGDQLPVPLPAPAGTLVAYGQTLRQLLLGHPQVQEGLNAVLAAPTGTPPGPLYFRMVSPSADAMPWEQIYNDRTGSFCALDQRWPIGRIAKIRQKVAARAFVPPLRVTAVLSALGAEGKNQLDALVAALSSPKASAIATHLHVISGEREVLDGAAAHHGRLSGGTLEITFAPMPGTTPELAHSITSARPHLLHLLCHGEAAQAGERILGFATVGDFLAPKDEEPHPVRLALSHLVQALAPCGTWLVVLNACATANAVESRSLAHELVSKGIPAVAGMRRAVDIVSADRFCKALYPEVIAAVVTAAAPTGEPREIDWAAAFTSPRLVLAADDPETIDTWTDPVLYAQDEPLLVYRGSPRLSPAAYAELRGYLDFWREYEAGLDPDTTDPARLAQVRQRIAETEAQLPEEEPK</sequence>
<dbReference type="Pfam" id="PF12770">
    <property type="entry name" value="CHAT"/>
    <property type="match status" value="1"/>
</dbReference>
<protein>
    <recommendedName>
        <fullName evidence="1">CHAT domain-containing protein</fullName>
    </recommendedName>
</protein>
<feature type="domain" description="CHAT" evidence="1">
    <location>
        <begin position="46"/>
        <end position="326"/>
    </location>
</feature>
<accession>A0ABQ3SHL4</accession>
<dbReference type="GeneID" id="95593970"/>
<evidence type="ECO:0000313" key="2">
    <source>
        <dbReference type="EMBL" id="GHI67629.1"/>
    </source>
</evidence>
<keyword evidence="3" id="KW-1185">Reference proteome</keyword>
<name>A0ABQ3SHL4_9ACTN</name>
<dbReference type="Proteomes" id="UP000613974">
    <property type="component" value="Unassembled WGS sequence"/>
</dbReference>
<dbReference type="InterPro" id="IPR024983">
    <property type="entry name" value="CHAT_dom"/>
</dbReference>
<gene>
    <name evidence="2" type="ORF">Snoj_15470</name>
</gene>
<evidence type="ECO:0000259" key="1">
    <source>
        <dbReference type="Pfam" id="PF12770"/>
    </source>
</evidence>
<evidence type="ECO:0000313" key="3">
    <source>
        <dbReference type="Proteomes" id="UP000613974"/>
    </source>
</evidence>
<dbReference type="RefSeq" id="WP_189741665.1">
    <property type="nucleotide sequence ID" value="NZ_BMRL01000010.1"/>
</dbReference>
<proteinExistence type="predicted"/>